<reference evidence="1 2" key="1">
    <citation type="submission" date="2023-07" db="EMBL/GenBank/DDBJ databases">
        <title>Sorghum-associated microbial communities from plants grown in Nebraska, USA.</title>
        <authorList>
            <person name="Schachtman D."/>
        </authorList>
    </citation>
    <scope>NUCLEOTIDE SEQUENCE [LARGE SCALE GENOMIC DNA]</scope>
    <source>
        <strain evidence="1 2">4138</strain>
    </source>
</reference>
<dbReference type="EMBL" id="JAVDWR010000008">
    <property type="protein sequence ID" value="MDR7121584.1"/>
    <property type="molecule type" value="Genomic_DNA"/>
</dbReference>
<accession>A0ABU1W0V2</accession>
<organism evidence="1 2">
    <name type="scientific">Rheinheimera soli</name>
    <dbReference type="NCBI Taxonomy" id="443616"/>
    <lineage>
        <taxon>Bacteria</taxon>
        <taxon>Pseudomonadati</taxon>
        <taxon>Pseudomonadota</taxon>
        <taxon>Gammaproteobacteria</taxon>
        <taxon>Chromatiales</taxon>
        <taxon>Chromatiaceae</taxon>
        <taxon>Rheinheimera</taxon>
    </lineage>
</organism>
<proteinExistence type="predicted"/>
<keyword evidence="2" id="KW-1185">Reference proteome</keyword>
<name>A0ABU1W0V2_9GAMM</name>
<protein>
    <submittedName>
        <fullName evidence="1">Uncharacterized protein</fullName>
    </submittedName>
</protein>
<gene>
    <name evidence="1" type="ORF">J2W69_002541</name>
</gene>
<comment type="caution">
    <text evidence="1">The sequence shown here is derived from an EMBL/GenBank/DDBJ whole genome shotgun (WGS) entry which is preliminary data.</text>
</comment>
<sequence length="78" mass="8139">MSTVISLLEKMGQDANLRYADKTTVTAQLDPALAAAILAGSQEQLAAVLGARTNVVCGIYAAEETDEQEEITSLAKVG</sequence>
<dbReference type="Proteomes" id="UP001257909">
    <property type="component" value="Unassembled WGS sequence"/>
</dbReference>
<evidence type="ECO:0000313" key="1">
    <source>
        <dbReference type="EMBL" id="MDR7121584.1"/>
    </source>
</evidence>
<evidence type="ECO:0000313" key="2">
    <source>
        <dbReference type="Proteomes" id="UP001257909"/>
    </source>
</evidence>
<dbReference type="RefSeq" id="WP_310278988.1">
    <property type="nucleotide sequence ID" value="NZ_JAVDWR010000008.1"/>
</dbReference>